<dbReference type="EMBL" id="FQVK01000016">
    <property type="protein sequence ID" value="SHF08045.1"/>
    <property type="molecule type" value="Genomic_DNA"/>
</dbReference>
<organism evidence="3 4">
    <name type="scientific">Ruegeria intermedia</name>
    <dbReference type="NCBI Taxonomy" id="996115"/>
    <lineage>
        <taxon>Bacteria</taxon>
        <taxon>Pseudomonadati</taxon>
        <taxon>Pseudomonadota</taxon>
        <taxon>Alphaproteobacteria</taxon>
        <taxon>Rhodobacterales</taxon>
        <taxon>Roseobacteraceae</taxon>
        <taxon>Ruegeria</taxon>
    </lineage>
</organism>
<feature type="domain" description="UspA" evidence="2">
    <location>
        <begin position="1"/>
        <end position="137"/>
    </location>
</feature>
<accession>A0A1M4YQF9</accession>
<dbReference type="AlphaFoldDB" id="A0A1M4YQF9"/>
<comment type="similarity">
    <text evidence="1">Belongs to the universal stress protein A family.</text>
</comment>
<keyword evidence="4" id="KW-1185">Reference proteome</keyword>
<dbReference type="PANTHER" id="PTHR46268">
    <property type="entry name" value="STRESS RESPONSE PROTEIN NHAX"/>
    <property type="match status" value="1"/>
</dbReference>
<protein>
    <submittedName>
        <fullName evidence="3">Nucleotide-binding universal stress protein, UspA family</fullName>
    </submittedName>
</protein>
<dbReference type="PRINTS" id="PR01438">
    <property type="entry name" value="UNVRSLSTRESS"/>
</dbReference>
<dbReference type="SUPFAM" id="SSF52402">
    <property type="entry name" value="Adenine nucleotide alpha hydrolases-like"/>
    <property type="match status" value="1"/>
</dbReference>
<dbReference type="InterPro" id="IPR014729">
    <property type="entry name" value="Rossmann-like_a/b/a_fold"/>
</dbReference>
<dbReference type="InterPro" id="IPR006016">
    <property type="entry name" value="UspA"/>
</dbReference>
<evidence type="ECO:0000313" key="4">
    <source>
        <dbReference type="Proteomes" id="UP000325134"/>
    </source>
</evidence>
<dbReference type="CDD" id="cd00293">
    <property type="entry name" value="USP-like"/>
    <property type="match status" value="1"/>
</dbReference>
<dbReference type="OrthoDB" id="9792500at2"/>
<reference evidence="3 4" key="1">
    <citation type="submission" date="2016-11" db="EMBL/GenBank/DDBJ databases">
        <authorList>
            <person name="Varghese N."/>
            <person name="Submissions S."/>
        </authorList>
    </citation>
    <scope>NUCLEOTIDE SEQUENCE [LARGE SCALE GENOMIC DNA]</scope>
    <source>
        <strain evidence="3 4">DSM 29341</strain>
    </source>
</reference>
<dbReference type="Proteomes" id="UP000325134">
    <property type="component" value="Unassembled WGS sequence"/>
</dbReference>
<proteinExistence type="inferred from homology"/>
<dbReference type="RefSeq" id="WP_149776352.1">
    <property type="nucleotide sequence ID" value="NZ_FQVK01000016.1"/>
</dbReference>
<gene>
    <name evidence="3" type="ORF">SAMN05444279_11677</name>
</gene>
<evidence type="ECO:0000259" key="2">
    <source>
        <dbReference type="Pfam" id="PF00582"/>
    </source>
</evidence>
<evidence type="ECO:0000313" key="3">
    <source>
        <dbReference type="EMBL" id="SHF08045.1"/>
    </source>
</evidence>
<dbReference type="Pfam" id="PF00582">
    <property type="entry name" value="Usp"/>
    <property type="match status" value="1"/>
</dbReference>
<dbReference type="Gene3D" id="3.40.50.620">
    <property type="entry name" value="HUPs"/>
    <property type="match status" value="1"/>
</dbReference>
<evidence type="ECO:0000256" key="1">
    <source>
        <dbReference type="ARBA" id="ARBA00008791"/>
    </source>
</evidence>
<sequence length="137" mass="14687">MFKHIMFPVDLHLPPEGRKAAEVAAQVARWQGARITIVSVTSNQPGDPTQTESAIHDHLSDLADELSQASGVPVDFLNIHSVDVAAEVDGDLARTAEEIGADLIVIGTHAPRITDFILSSHAGYLAKHASMSVFVVR</sequence>
<dbReference type="InterPro" id="IPR006015">
    <property type="entry name" value="Universal_stress_UspA"/>
</dbReference>
<dbReference type="PANTHER" id="PTHR46268:SF6">
    <property type="entry name" value="UNIVERSAL STRESS PROTEIN UP12"/>
    <property type="match status" value="1"/>
</dbReference>
<name>A0A1M4YQF9_9RHOB</name>